<dbReference type="PANTHER" id="PTHR31084">
    <property type="entry name" value="ALPHA-L-FUCOSIDASE 2"/>
    <property type="match status" value="1"/>
</dbReference>
<dbReference type="Gene3D" id="1.50.10.10">
    <property type="match status" value="1"/>
</dbReference>
<evidence type="ECO:0000313" key="6">
    <source>
        <dbReference type="Proteomes" id="UP000294830"/>
    </source>
</evidence>
<organism evidence="5 6">
    <name type="scientific">Acetobacteroides hydrogenigenes</name>
    <dbReference type="NCBI Taxonomy" id="979970"/>
    <lineage>
        <taxon>Bacteria</taxon>
        <taxon>Pseudomonadati</taxon>
        <taxon>Bacteroidota</taxon>
        <taxon>Bacteroidia</taxon>
        <taxon>Bacteroidales</taxon>
        <taxon>Rikenellaceae</taxon>
        <taxon>Acetobacteroides</taxon>
    </lineage>
</organism>
<dbReference type="PANTHER" id="PTHR31084:SF0">
    <property type="entry name" value="ALPHA-L-FUCOSIDASE 2"/>
    <property type="match status" value="1"/>
</dbReference>
<reference evidence="5 6" key="1">
    <citation type="submission" date="2019-03" db="EMBL/GenBank/DDBJ databases">
        <title>Genomic Encyclopedia of Archaeal and Bacterial Type Strains, Phase II (KMG-II): from individual species to whole genera.</title>
        <authorList>
            <person name="Goeker M."/>
        </authorList>
    </citation>
    <scope>NUCLEOTIDE SEQUENCE [LARGE SCALE GENOMIC DNA]</scope>
    <source>
        <strain evidence="5 6">RL-C</strain>
    </source>
</reference>
<dbReference type="EMBL" id="SLWB01000004">
    <property type="protein sequence ID" value="TCN70065.1"/>
    <property type="molecule type" value="Genomic_DNA"/>
</dbReference>
<keyword evidence="6" id="KW-1185">Reference proteome</keyword>
<comment type="caution">
    <text evidence="5">The sequence shown here is derived from an EMBL/GenBank/DDBJ whole genome shotgun (WGS) entry which is preliminary data.</text>
</comment>
<dbReference type="PIRSF" id="PIRSF007663">
    <property type="entry name" value="UCP007663"/>
    <property type="match status" value="1"/>
</dbReference>
<keyword evidence="1" id="KW-0732">Signal</keyword>
<dbReference type="InterPro" id="IPR016518">
    <property type="entry name" value="Alpha-L-fucosidase"/>
</dbReference>
<dbReference type="Pfam" id="PF21307">
    <property type="entry name" value="Glyco_hydro_95_C"/>
    <property type="match status" value="1"/>
</dbReference>
<name>A0A4R2ENJ2_9BACT</name>
<dbReference type="AlphaFoldDB" id="A0A4R2ENJ2"/>
<dbReference type="Gene3D" id="2.70.98.50">
    <property type="entry name" value="putative glycoside hydrolase family protein from bacillus halodurans"/>
    <property type="match status" value="1"/>
</dbReference>
<dbReference type="InterPro" id="IPR054363">
    <property type="entry name" value="GH95_cat"/>
</dbReference>
<dbReference type="InterPro" id="IPR013780">
    <property type="entry name" value="Glyco_hydro_b"/>
</dbReference>
<accession>A0A4R2ENJ2</accession>
<dbReference type="GO" id="GO:0005975">
    <property type="term" value="P:carbohydrate metabolic process"/>
    <property type="evidence" value="ECO:0007669"/>
    <property type="project" value="InterPro"/>
</dbReference>
<feature type="domain" description="Glycosyl hydrolase family 95 catalytic" evidence="4">
    <location>
        <begin position="258"/>
        <end position="689"/>
    </location>
</feature>
<dbReference type="Pfam" id="PF14498">
    <property type="entry name" value="Glyco_hyd_65N_2"/>
    <property type="match status" value="2"/>
</dbReference>
<dbReference type="SUPFAM" id="SSF48208">
    <property type="entry name" value="Six-hairpin glycosidases"/>
    <property type="match status" value="1"/>
</dbReference>
<dbReference type="OrthoDB" id="9802600at2"/>
<dbReference type="InterPro" id="IPR008928">
    <property type="entry name" value="6-hairpin_glycosidase_sf"/>
</dbReference>
<dbReference type="Gene3D" id="2.60.40.1180">
    <property type="entry name" value="Golgi alpha-mannosidase II"/>
    <property type="match status" value="1"/>
</dbReference>
<dbReference type="InterPro" id="IPR049053">
    <property type="entry name" value="AFCA-like_C"/>
</dbReference>
<feature type="chain" id="PRO_5020691987" evidence="1">
    <location>
        <begin position="23"/>
        <end position="763"/>
    </location>
</feature>
<dbReference type="Pfam" id="PF22124">
    <property type="entry name" value="Glyco_hydro_95_cat"/>
    <property type="match status" value="1"/>
</dbReference>
<feature type="domain" description="Glycosyl hydrolase family 95 N-terminal" evidence="2">
    <location>
        <begin position="30"/>
        <end position="79"/>
    </location>
</feature>
<dbReference type="Proteomes" id="UP000294830">
    <property type="component" value="Unassembled WGS sequence"/>
</dbReference>
<proteinExistence type="predicted"/>
<dbReference type="InterPro" id="IPR012341">
    <property type="entry name" value="6hp_glycosidase-like_sf"/>
</dbReference>
<sequence length="763" mass="85206">MIFKKQLLIISILLLGAGLSMAQGNPSSKLWYKQPAQKWSAEALPIGNGRMGAMLYGGVDQDRIQFNEQSLWSGDNNWDGDYDTGDHGFGSYRNFGEIVVDFAAKSDATSYIRSLDISNGTHSTNFVQDGVRFTREAFASHPDQVMLFRYAADKMGALSGKISLTSAQGAVAVATGEGLTFRGEMPNKLKYAAVVRVLHNGGTVMVEGNRLTFNRCNSLTLLVDARTSYKPYFKSDWRGGDPMALIGFEIAKAQRKTFDALRKNHIKDLTALLGRVKFDIGTTSSDLLALPTDVRLKLYAGVEVPVEAVKGCNIDSRVFDKLVNQRKGTDDPDLEEAMFYYGRYLLASCSRPGGLPANLQGLWNNSNTPAWASDYHNNINVQMNYWAAESTNLSECQIPLIDFIVAAQEPCRIATRKAFGDSMRGWTARTSQSIFGGNGWEWNIPASAWYAQHVYEHWAFTQDMDYLRKTGYPIIKEICEFWEDHLKKLPDGTLVVPNGWSPEHGPHEDGVMMDQQLVWDLFQNYLDVAKALNTDADYQKKVADMQAHLAPNRIGKWGQLQEWQVDRDDPDDQHRHTSHLFAVYPGRQISKTLTPQLAEAAIISLRSRSGNYGKNINSPFTVESTVGDSRRSWTWPWRCALWARLGEGERAAIMIRGLLTYNTLPNLFCNHPPFQLDGNFGIPAAMVEMVLQSHAGEIQLLPALPKEWATKGFFTGLRARGGYVVDCAWQNGKVTSCKIRGIKPGKARVRINGEIKEVEVGVL</sequence>
<protein>
    <submittedName>
        <fullName evidence="5">Glycosyl hydrolase family 65</fullName>
    </submittedName>
</protein>
<evidence type="ECO:0000313" key="5">
    <source>
        <dbReference type="EMBL" id="TCN70065.1"/>
    </source>
</evidence>
<keyword evidence="5" id="KW-0378">Hydrolase</keyword>
<dbReference type="InterPro" id="IPR027414">
    <property type="entry name" value="GH95_N_dom"/>
</dbReference>
<evidence type="ECO:0000259" key="2">
    <source>
        <dbReference type="Pfam" id="PF14498"/>
    </source>
</evidence>
<evidence type="ECO:0000259" key="3">
    <source>
        <dbReference type="Pfam" id="PF21307"/>
    </source>
</evidence>
<gene>
    <name evidence="5" type="ORF">CLV25_10416</name>
</gene>
<feature type="signal peptide" evidence="1">
    <location>
        <begin position="1"/>
        <end position="22"/>
    </location>
</feature>
<dbReference type="GO" id="GO:0004560">
    <property type="term" value="F:alpha-L-fucosidase activity"/>
    <property type="evidence" value="ECO:0007669"/>
    <property type="project" value="InterPro"/>
</dbReference>
<evidence type="ECO:0000256" key="1">
    <source>
        <dbReference type="SAM" id="SignalP"/>
    </source>
</evidence>
<feature type="domain" description="Glycosyl hydrolase family 95 N-terminal" evidence="2">
    <location>
        <begin position="91"/>
        <end position="231"/>
    </location>
</feature>
<feature type="domain" description="Alpha fucosidase A-like C-terminal" evidence="3">
    <location>
        <begin position="692"/>
        <end position="756"/>
    </location>
</feature>
<evidence type="ECO:0000259" key="4">
    <source>
        <dbReference type="Pfam" id="PF22124"/>
    </source>
</evidence>
<dbReference type="RefSeq" id="WP_131838628.1">
    <property type="nucleotide sequence ID" value="NZ_SLWB01000004.1"/>
</dbReference>